<evidence type="ECO:0000256" key="1">
    <source>
        <dbReference type="SAM" id="MobiDB-lite"/>
    </source>
</evidence>
<evidence type="ECO:0000313" key="2">
    <source>
        <dbReference type="EMBL" id="MBB2901388.1"/>
    </source>
</evidence>
<dbReference type="Proteomes" id="UP000533269">
    <property type="component" value="Unassembled WGS sequence"/>
</dbReference>
<gene>
    <name evidence="2" type="ORF">FHR75_002176</name>
</gene>
<organism evidence="2 3">
    <name type="scientific">Kineococcus radiotolerans</name>
    <dbReference type="NCBI Taxonomy" id="131568"/>
    <lineage>
        <taxon>Bacteria</taxon>
        <taxon>Bacillati</taxon>
        <taxon>Actinomycetota</taxon>
        <taxon>Actinomycetes</taxon>
        <taxon>Kineosporiales</taxon>
        <taxon>Kineosporiaceae</taxon>
        <taxon>Kineococcus</taxon>
    </lineage>
</organism>
<protein>
    <submittedName>
        <fullName evidence="2">Uncharacterized protein</fullName>
    </submittedName>
</protein>
<feature type="region of interest" description="Disordered" evidence="1">
    <location>
        <begin position="1"/>
        <end position="22"/>
    </location>
</feature>
<name>A0A7W4TM07_KINRA</name>
<accession>A0A7W4TM07</accession>
<dbReference type="EMBL" id="JACHVY010000001">
    <property type="protein sequence ID" value="MBB2901388.1"/>
    <property type="molecule type" value="Genomic_DNA"/>
</dbReference>
<sequence length="260" mass="25906">MSETFGGNAGDGAEEPLSPEEQRVRALLRAAADVGPVPDDVVARLDAALAAARADTPVASLAARRRRPRLPRLLTAAAGILVVGGGAVLAVQHEPSSDSASGSSAADSAAVDVAAPPEARVLVSGRDYTDAAAVEDLAEETLEEEVAEATGGGGRAPDATSGTDATDPGRTLLKAPSGEASATSDPAQRPVAERALACTKSLGVDPASVLAVEIASWRTVPAALVVHRSGDGAEVVVVALDCVPGDAAYSRVDVPLPAGS</sequence>
<dbReference type="AlphaFoldDB" id="A0A7W4TM07"/>
<comment type="caution">
    <text evidence="2">The sequence shown here is derived from an EMBL/GenBank/DDBJ whole genome shotgun (WGS) entry which is preliminary data.</text>
</comment>
<reference evidence="2 3" key="1">
    <citation type="submission" date="2020-08" db="EMBL/GenBank/DDBJ databases">
        <title>The Agave Microbiome: Exploring the role of microbial communities in plant adaptations to desert environments.</title>
        <authorList>
            <person name="Partida-Martinez L.P."/>
        </authorList>
    </citation>
    <scope>NUCLEOTIDE SEQUENCE [LARGE SCALE GENOMIC DNA]</scope>
    <source>
        <strain evidence="2 3">AS2.23</strain>
    </source>
</reference>
<proteinExistence type="predicted"/>
<evidence type="ECO:0000313" key="3">
    <source>
        <dbReference type="Proteomes" id="UP000533269"/>
    </source>
</evidence>
<reference evidence="2 3" key="2">
    <citation type="submission" date="2020-08" db="EMBL/GenBank/DDBJ databases">
        <authorList>
            <person name="Partida-Martinez L."/>
            <person name="Huntemann M."/>
            <person name="Clum A."/>
            <person name="Wang J."/>
            <person name="Palaniappan K."/>
            <person name="Ritter S."/>
            <person name="Chen I.-M."/>
            <person name="Stamatis D."/>
            <person name="Reddy T."/>
            <person name="O'Malley R."/>
            <person name="Daum C."/>
            <person name="Shapiro N."/>
            <person name="Ivanova N."/>
            <person name="Kyrpides N."/>
            <person name="Woyke T."/>
        </authorList>
    </citation>
    <scope>NUCLEOTIDE SEQUENCE [LARGE SCALE GENOMIC DNA]</scope>
    <source>
        <strain evidence="2 3">AS2.23</strain>
    </source>
</reference>
<feature type="region of interest" description="Disordered" evidence="1">
    <location>
        <begin position="141"/>
        <end position="190"/>
    </location>
</feature>
<dbReference type="RefSeq" id="WP_183391320.1">
    <property type="nucleotide sequence ID" value="NZ_JACHVY010000001.1"/>
</dbReference>